<dbReference type="Pfam" id="PF05617">
    <property type="entry name" value="Prolamin_like"/>
    <property type="match status" value="2"/>
</dbReference>
<keyword evidence="1 3" id="KW-0732">Signal</keyword>
<reference evidence="5" key="1">
    <citation type="submission" date="2019-03" db="EMBL/GenBank/DDBJ databases">
        <authorList>
            <person name="Mank J."/>
            <person name="Almeida P."/>
        </authorList>
    </citation>
    <scope>NUCLEOTIDE SEQUENCE</scope>
    <source>
        <strain evidence="5">78183</strain>
    </source>
</reference>
<proteinExistence type="predicted"/>
<dbReference type="InterPro" id="IPR008502">
    <property type="entry name" value="Prolamin-like"/>
</dbReference>
<feature type="domain" description="Prolamin-like" evidence="4">
    <location>
        <begin position="267"/>
        <end position="336"/>
    </location>
</feature>
<sequence length="375" mass="39904">MASSQNKIFLVLLCLIGVFAGTPALAGSNTAPSGEPFPKPSKGMEGCAAKLTIPCGLEIFRSFSGNNNNPSDDCCKKLVATGIDCHNAFTEILVSKEPQENPSKISLRSMDIWNRCMAISQSKIFLVLLCLIGVFGGTPALAGSNTAPSGEPFPKPSKGMEGCAAKLTIPCGLEIFRSFSGTNNNPSDDCCKKLRFSYQKSPRKTSSKISLRSMDIWNRCMASSQNKIFFVLLCLIGVFGGTPALAGSNTAPSGEPFPKPSKGMEGCAAKLTIPCGLEIFRSFSGTNNNPSDDCCKKLVATGIDCHNAFTEILISKEPQENPSKISLRSMDIWHRCMSIFQNKIFLVLLCLIGVFAGTPALAGSNAAPSESLSQA</sequence>
<organism evidence="5">
    <name type="scientific">Salix viminalis</name>
    <name type="common">Common osier</name>
    <name type="synonym">Basket willow</name>
    <dbReference type="NCBI Taxonomy" id="40686"/>
    <lineage>
        <taxon>Eukaryota</taxon>
        <taxon>Viridiplantae</taxon>
        <taxon>Streptophyta</taxon>
        <taxon>Embryophyta</taxon>
        <taxon>Tracheophyta</taxon>
        <taxon>Spermatophyta</taxon>
        <taxon>Magnoliopsida</taxon>
        <taxon>eudicotyledons</taxon>
        <taxon>Gunneridae</taxon>
        <taxon>Pentapetalae</taxon>
        <taxon>rosids</taxon>
        <taxon>fabids</taxon>
        <taxon>Malpighiales</taxon>
        <taxon>Salicaceae</taxon>
        <taxon>Saliceae</taxon>
        <taxon>Salix</taxon>
    </lineage>
</organism>
<evidence type="ECO:0000256" key="2">
    <source>
        <dbReference type="SAM" id="Phobius"/>
    </source>
</evidence>
<dbReference type="PANTHER" id="PTHR31951:SF22">
    <property type="entry name" value="ECA1 GAMETOGENESIS RELATED FAMILY"/>
    <property type="match status" value="1"/>
</dbReference>
<dbReference type="EMBL" id="CAADRP010001719">
    <property type="protein sequence ID" value="VFU49945.1"/>
    <property type="molecule type" value="Genomic_DNA"/>
</dbReference>
<keyword evidence="2" id="KW-0812">Transmembrane</keyword>
<name>A0A6N2MPE2_SALVM</name>
<dbReference type="PANTHER" id="PTHR31951">
    <property type="entry name" value="BIFUNCTIONAL INHIBITOR/LIPID-TRANSFER PROTEIN/SEED STORAGE 2S ALBUMIN SUPERFAMILY PROTEIN-RELATED"/>
    <property type="match status" value="1"/>
</dbReference>
<feature type="signal peptide" evidence="3">
    <location>
        <begin position="1"/>
        <end position="20"/>
    </location>
</feature>
<feature type="chain" id="PRO_5027046648" description="Prolamin-like domain-containing protein" evidence="3">
    <location>
        <begin position="21"/>
        <end position="375"/>
    </location>
</feature>
<dbReference type="AlphaFoldDB" id="A0A6N2MPE2"/>
<gene>
    <name evidence="5" type="ORF">SVIM_LOCUS331320</name>
</gene>
<protein>
    <recommendedName>
        <fullName evidence="4">Prolamin-like domain-containing protein</fullName>
    </recommendedName>
</protein>
<feature type="transmembrane region" description="Helical" evidence="2">
    <location>
        <begin position="344"/>
        <end position="362"/>
    </location>
</feature>
<evidence type="ECO:0000256" key="1">
    <source>
        <dbReference type="ARBA" id="ARBA00022729"/>
    </source>
</evidence>
<evidence type="ECO:0000259" key="4">
    <source>
        <dbReference type="Pfam" id="PF05617"/>
    </source>
</evidence>
<evidence type="ECO:0000256" key="3">
    <source>
        <dbReference type="SAM" id="SignalP"/>
    </source>
</evidence>
<feature type="domain" description="Prolamin-like" evidence="4">
    <location>
        <begin position="47"/>
        <end position="116"/>
    </location>
</feature>
<keyword evidence="2" id="KW-1133">Transmembrane helix</keyword>
<evidence type="ECO:0000313" key="5">
    <source>
        <dbReference type="EMBL" id="VFU49945.1"/>
    </source>
</evidence>
<accession>A0A6N2MPE2</accession>
<feature type="transmembrane region" description="Helical" evidence="2">
    <location>
        <begin position="228"/>
        <end position="246"/>
    </location>
</feature>
<keyword evidence="2" id="KW-0472">Membrane</keyword>